<evidence type="ECO:0000256" key="11">
    <source>
        <dbReference type="SAM" id="MobiDB-lite"/>
    </source>
</evidence>
<feature type="compositionally biased region" description="Polar residues" evidence="11">
    <location>
        <begin position="448"/>
        <end position="463"/>
    </location>
</feature>
<dbReference type="FunFam" id="2.30.42.10:FF:000078">
    <property type="entry name" value="Partitioning defective 3 homolog B"/>
    <property type="match status" value="1"/>
</dbReference>
<feature type="compositionally biased region" description="Polar residues" evidence="11">
    <location>
        <begin position="1156"/>
        <end position="1179"/>
    </location>
</feature>
<feature type="region of interest" description="Disordered" evidence="11">
    <location>
        <begin position="871"/>
        <end position="895"/>
    </location>
</feature>
<feature type="region of interest" description="Disordered" evidence="11">
    <location>
        <begin position="1084"/>
        <end position="1298"/>
    </location>
</feature>
<feature type="compositionally biased region" description="Basic and acidic residues" evidence="11">
    <location>
        <begin position="1289"/>
        <end position="1298"/>
    </location>
</feature>
<comment type="subcellular location">
    <subcellularLocation>
        <location evidence="2">Cell junction</location>
        <location evidence="2">Tight junction</location>
    </subcellularLocation>
    <subcellularLocation>
        <location evidence="1">Endomembrane system</location>
    </subcellularLocation>
</comment>
<protein>
    <submittedName>
        <fullName evidence="13">Par-3 family cell polarity regulator alpha, b</fullName>
    </submittedName>
</protein>
<evidence type="ECO:0000313" key="13">
    <source>
        <dbReference type="Ensembl" id="ENSORLP00020007333.1"/>
    </source>
</evidence>
<dbReference type="CDD" id="cd23059">
    <property type="entry name" value="PDZ3_Par3-like"/>
    <property type="match status" value="1"/>
</dbReference>
<keyword evidence="10" id="KW-0131">Cell cycle</keyword>
<evidence type="ECO:0000256" key="2">
    <source>
        <dbReference type="ARBA" id="ARBA00004435"/>
    </source>
</evidence>
<reference evidence="13 14" key="2">
    <citation type="submission" date="2017-04" db="EMBL/GenBank/DDBJ databases">
        <title>CpG methylation of centromeres and impact of large insertions on vertebrate speciation.</title>
        <authorList>
            <person name="Ichikawa K."/>
            <person name="Yoshimura J."/>
            <person name="Morishita S."/>
        </authorList>
    </citation>
    <scope>NUCLEOTIDE SEQUENCE</scope>
    <source>
        <strain evidence="13 14">HNI</strain>
    </source>
</reference>
<dbReference type="Pfam" id="PF00595">
    <property type="entry name" value="PDZ"/>
    <property type="match status" value="3"/>
</dbReference>
<reference evidence="13" key="4">
    <citation type="submission" date="2025-09" db="UniProtKB">
        <authorList>
            <consortium name="Ensembl"/>
        </authorList>
    </citation>
    <scope>IDENTIFICATION</scope>
    <source>
        <strain evidence="13">HNI</strain>
    </source>
</reference>
<feature type="compositionally biased region" description="Polar residues" evidence="11">
    <location>
        <begin position="382"/>
        <end position="415"/>
    </location>
</feature>
<dbReference type="Proteomes" id="UP000265180">
    <property type="component" value="Chromosome 17"/>
</dbReference>
<feature type="compositionally biased region" description="Basic and acidic residues" evidence="11">
    <location>
        <begin position="1040"/>
        <end position="1062"/>
    </location>
</feature>
<feature type="compositionally biased region" description="Basic and acidic residues" evidence="11">
    <location>
        <begin position="1227"/>
        <end position="1244"/>
    </location>
</feature>
<evidence type="ECO:0000256" key="9">
    <source>
        <dbReference type="ARBA" id="ARBA00023136"/>
    </source>
</evidence>
<dbReference type="InterPro" id="IPR036034">
    <property type="entry name" value="PDZ_sf"/>
</dbReference>
<reference key="1">
    <citation type="journal article" date="2007" name="Nature">
        <title>The medaka draft genome and insights into vertebrate genome evolution.</title>
        <authorList>
            <person name="Kasahara M."/>
            <person name="Naruse K."/>
            <person name="Sasaki S."/>
            <person name="Nakatani Y."/>
            <person name="Qu W."/>
            <person name="Ahsan B."/>
            <person name="Yamada T."/>
            <person name="Nagayasu Y."/>
            <person name="Doi K."/>
            <person name="Kasai Y."/>
            <person name="Jindo T."/>
            <person name="Kobayashi D."/>
            <person name="Shimada A."/>
            <person name="Toyoda A."/>
            <person name="Kuroki Y."/>
            <person name="Fujiyama A."/>
            <person name="Sasaki T."/>
            <person name="Shimizu A."/>
            <person name="Asakawa S."/>
            <person name="Shimizu N."/>
            <person name="Hashimoto S."/>
            <person name="Yang J."/>
            <person name="Lee Y."/>
            <person name="Matsushima K."/>
            <person name="Sugano S."/>
            <person name="Sakaizumi M."/>
            <person name="Narita T."/>
            <person name="Ohishi K."/>
            <person name="Haga S."/>
            <person name="Ohta F."/>
            <person name="Nomoto H."/>
            <person name="Nogata K."/>
            <person name="Morishita T."/>
            <person name="Endo T."/>
            <person name="Shin-I T."/>
            <person name="Takeda H."/>
            <person name="Morishita S."/>
            <person name="Kohara Y."/>
        </authorList>
    </citation>
    <scope>NUCLEOTIDE SEQUENCE [LARGE SCALE GENOMIC DNA]</scope>
    <source>
        <strain>Hd-rR</strain>
    </source>
</reference>
<dbReference type="CDD" id="cd23058">
    <property type="entry name" value="PDZ2_Par3-like"/>
    <property type="match status" value="1"/>
</dbReference>
<dbReference type="Ensembl" id="ENSORLT00020003051.1">
    <property type="protein sequence ID" value="ENSORLP00020007333.1"/>
    <property type="gene ID" value="ENSORLG00020008478.1"/>
</dbReference>
<dbReference type="GO" id="GO:0012505">
    <property type="term" value="C:endomembrane system"/>
    <property type="evidence" value="ECO:0007669"/>
    <property type="project" value="UniProtKB-SubCell"/>
</dbReference>
<accession>A0A3P9KG55</accession>
<evidence type="ECO:0000256" key="7">
    <source>
        <dbReference type="ARBA" id="ARBA00022737"/>
    </source>
</evidence>
<keyword evidence="4" id="KW-0796">Tight junction</keyword>
<evidence type="ECO:0000256" key="8">
    <source>
        <dbReference type="ARBA" id="ARBA00022949"/>
    </source>
</evidence>
<proteinExistence type="inferred from homology"/>
<dbReference type="PANTHER" id="PTHR16484:SF10">
    <property type="entry name" value="PARTITIONING DEFECTIVE 3 HOMOLOG"/>
    <property type="match status" value="1"/>
</dbReference>
<name>A0A3P9KG55_ORYLA</name>
<keyword evidence="8" id="KW-0965">Cell junction</keyword>
<dbReference type="SMART" id="SM00228">
    <property type="entry name" value="PDZ"/>
    <property type="match status" value="3"/>
</dbReference>
<dbReference type="Pfam" id="PF12053">
    <property type="entry name" value="Par3_HAL_N_term"/>
    <property type="match status" value="1"/>
</dbReference>
<feature type="region of interest" description="Disordered" evidence="11">
    <location>
        <begin position="814"/>
        <end position="845"/>
    </location>
</feature>
<feature type="compositionally biased region" description="Acidic residues" evidence="11">
    <location>
        <begin position="948"/>
        <end position="963"/>
    </location>
</feature>
<feature type="region of interest" description="Disordered" evidence="11">
    <location>
        <begin position="701"/>
        <end position="721"/>
    </location>
</feature>
<dbReference type="CDD" id="cd06691">
    <property type="entry name" value="PDZ1_Par3-like"/>
    <property type="match status" value="1"/>
</dbReference>
<keyword evidence="5" id="KW-0597">Phosphoprotein</keyword>
<evidence type="ECO:0000313" key="14">
    <source>
        <dbReference type="Proteomes" id="UP000265180"/>
    </source>
</evidence>
<organism evidence="13 14">
    <name type="scientific">Oryzias latipes</name>
    <name type="common">Japanese rice fish</name>
    <name type="synonym">Japanese killifish</name>
    <dbReference type="NCBI Taxonomy" id="8090"/>
    <lineage>
        <taxon>Eukaryota</taxon>
        <taxon>Metazoa</taxon>
        <taxon>Chordata</taxon>
        <taxon>Craniata</taxon>
        <taxon>Vertebrata</taxon>
        <taxon>Euteleostomi</taxon>
        <taxon>Actinopterygii</taxon>
        <taxon>Neopterygii</taxon>
        <taxon>Teleostei</taxon>
        <taxon>Neoteleostei</taxon>
        <taxon>Acanthomorphata</taxon>
        <taxon>Ovalentaria</taxon>
        <taxon>Atherinomorphae</taxon>
        <taxon>Beloniformes</taxon>
        <taxon>Adrianichthyidae</taxon>
        <taxon>Oryziinae</taxon>
        <taxon>Oryzias</taxon>
    </lineage>
</organism>
<evidence type="ECO:0000256" key="6">
    <source>
        <dbReference type="ARBA" id="ARBA00022618"/>
    </source>
</evidence>
<dbReference type="FunFam" id="3.10.20.90:FF:000017">
    <property type="entry name" value="partitioning defective 3 homolog isoform X2"/>
    <property type="match status" value="1"/>
</dbReference>
<feature type="compositionally biased region" description="Basic and acidic residues" evidence="11">
    <location>
        <begin position="1253"/>
        <end position="1275"/>
    </location>
</feature>
<sequence length="1298" mass="143774">MKVTVCFGRTRVVVPCGDGNIKVRALIQQAVMRYKKAIAKDSNYWLQVHRLEHGDGGILDLDDVLCDVADDKDRLIAIYDEQEPHHGGDGTSASSTGTQSPDLFATDLSAGSGASAFQPYKATSEIEVTPSALRTNMPLHVRRSSDPALLTVNGPFSAVESRVQTEETPSRKTPTRWSTTAGFLKARHCSGTNSLERKSKGLDTYRSLPRDAGTWANQREFQRETARSSLSANHPMVDRWLERQEQEETREEGNGRIEPVGRADSCMEHTPIRSLEDIVKVVEVSNDGGPLGIHVVPFSGRDRRTLGLLVKRLEKGGKAEQQGLFQENDCIVRINNGDLRNIRFEQAQNMFRQAMRSPVIMFHVVPSSMKVHYEQISHAERNSSFSSGHYSPNFTAGGTGLNTDQQKMSRHGSQSHPHAHPHAHLHPEAADTYPPLTHPAVTAAKPPTGQTHSPQKGLNSTLTSGYTKKVGRRLNIQLKKGPEGLGFSITSRDVPIGGSAPIYVKNILPRGAAIQDGRLKAGDRLLEVNGVDLNGRTQEEVVALLRATPMGGAVGLLVLRQEDAFLPREVSAEPQMQYSNDLRTEEDELVLTPDGTREFLTFEIPLSDSGSAGLGVSVKGNRSKENHADLGIFVKSIINGGAACKDGRLRVNDQLIAVNGESLLGKTNQDAMETLRKSMSTEGNKRGMIQLIVARRVVKRNEELPGSPPPSEQTVNTSLDDHERRISHSLYGGLEGLDDNLMPRPGMIPRTIGNYQLSPTVNMPQDDTVIIEDDRPPLLPPHLSDHSSSSSHEDVGFAAEGMPVWAKELPAQNDRTLSPDENQPDGAFQREGFGRQSMSEKRTKQFGDAAQLEIIKTRKSKSMDLVADEINLTPRPETGSGSSTKDVGPSLGLKKSSSLESLQTAVAEVTLNGDLPFHRPRPRIIRGRGCNESFRAAIDKSYDRPATVEDDDEGMETLEEDTEESSRSGRDSVSTVADQAPLSGTEKPLVNGSNRTKDEKKKDKDKGGKEKKKPEGGKEKGKPKKGMLKGLGDMFRFGKYRKDERPGEKIDRKGSNKWKPEEAQASDEDMMKMRLEQESYRLTPSNHDRIQKLRQEFQQAQNVPDDPDDRRRTYSFEQSWSNVNSNGSTGYSQPGRHSVSVEVQMQRQRQEERDSFAQQQRQYSSLPRQPRKNPSTVSHDSWDKAYPPGEGFQMAKDNPRYSSYQGSRNGYPGGGSVNARVLLEAQELLRQEQRRREQEAKGKLMQESSGKSSYDRHTVHLKDPASPKGPYRHDVPPSPSQLARLNRLGSEKGRLFYS</sequence>
<feature type="region of interest" description="Disordered" evidence="11">
    <location>
        <begin position="81"/>
        <end position="102"/>
    </location>
</feature>
<dbReference type="InterPro" id="IPR021922">
    <property type="entry name" value="Par3/HAL_N"/>
</dbReference>
<evidence type="ECO:0000259" key="12">
    <source>
        <dbReference type="PROSITE" id="PS50106"/>
    </source>
</evidence>
<dbReference type="InterPro" id="IPR001478">
    <property type="entry name" value="PDZ"/>
</dbReference>
<dbReference type="Gene3D" id="2.30.42.10">
    <property type="match status" value="3"/>
</dbReference>
<feature type="domain" description="PDZ" evidence="12">
    <location>
        <begin position="603"/>
        <end position="678"/>
    </location>
</feature>
<feature type="domain" description="PDZ" evidence="12">
    <location>
        <begin position="278"/>
        <end position="354"/>
    </location>
</feature>
<feature type="compositionally biased region" description="Low complexity" evidence="11">
    <location>
        <begin position="1138"/>
        <end position="1147"/>
    </location>
</feature>
<evidence type="ECO:0000256" key="4">
    <source>
        <dbReference type="ARBA" id="ARBA00022427"/>
    </source>
</evidence>
<evidence type="ECO:0000256" key="3">
    <source>
        <dbReference type="ARBA" id="ARBA00005358"/>
    </source>
</evidence>
<feature type="compositionally biased region" description="Basic and acidic residues" evidence="11">
    <location>
        <begin position="1086"/>
        <end position="1095"/>
    </location>
</feature>
<evidence type="ECO:0000256" key="1">
    <source>
        <dbReference type="ARBA" id="ARBA00004308"/>
    </source>
</evidence>
<dbReference type="Gene3D" id="3.10.20.90">
    <property type="entry name" value="Phosphatidylinositol 3-kinase Catalytic Subunit, Chain A, domain 1"/>
    <property type="match status" value="1"/>
</dbReference>
<dbReference type="PROSITE" id="PS50106">
    <property type="entry name" value="PDZ"/>
    <property type="match status" value="3"/>
</dbReference>
<feature type="region of interest" description="Disordered" evidence="11">
    <location>
        <begin position="382"/>
        <end position="463"/>
    </location>
</feature>
<feature type="compositionally biased region" description="Basic and acidic residues" evidence="11">
    <location>
        <begin position="995"/>
        <end position="1020"/>
    </location>
</feature>
<reference evidence="13" key="3">
    <citation type="submission" date="2025-08" db="UniProtKB">
        <authorList>
            <consortium name="Ensembl"/>
        </authorList>
    </citation>
    <scope>IDENTIFICATION</scope>
    <source>
        <strain evidence="13">HNI</strain>
    </source>
</reference>
<evidence type="ECO:0000256" key="10">
    <source>
        <dbReference type="ARBA" id="ARBA00023306"/>
    </source>
</evidence>
<dbReference type="GO" id="GO:0051301">
    <property type="term" value="P:cell division"/>
    <property type="evidence" value="ECO:0007669"/>
    <property type="project" value="UniProtKB-KW"/>
</dbReference>
<dbReference type="PANTHER" id="PTHR16484">
    <property type="entry name" value="PARTITIONING DEFECTIVE 3 RELATED"/>
    <property type="match status" value="1"/>
</dbReference>
<keyword evidence="7" id="KW-0677">Repeat</keyword>
<dbReference type="InterPro" id="IPR052213">
    <property type="entry name" value="PAR3"/>
</dbReference>
<dbReference type="FunFam" id="2.30.42.10:FF:000011">
    <property type="entry name" value="partitioning defective 3 homolog isoform X1"/>
    <property type="match status" value="1"/>
</dbReference>
<feature type="compositionally biased region" description="Polar residues" evidence="11">
    <location>
        <begin position="1115"/>
        <end position="1132"/>
    </location>
</feature>
<keyword evidence="9" id="KW-0472">Membrane</keyword>
<feature type="region of interest" description="Disordered" evidence="11">
    <location>
        <begin position="941"/>
        <end position="1069"/>
    </location>
</feature>
<keyword evidence="6" id="KW-0132">Cell division</keyword>
<comment type="similarity">
    <text evidence="3">Belongs to the PAR3 family.</text>
</comment>
<dbReference type="GO" id="GO:0005923">
    <property type="term" value="C:bicellular tight junction"/>
    <property type="evidence" value="ECO:0007669"/>
    <property type="project" value="UniProtKB-SubCell"/>
</dbReference>
<dbReference type="SUPFAM" id="SSF50156">
    <property type="entry name" value="PDZ domain-like"/>
    <property type="match status" value="3"/>
</dbReference>
<feature type="domain" description="PDZ" evidence="12">
    <location>
        <begin position="475"/>
        <end position="549"/>
    </location>
</feature>
<feature type="compositionally biased region" description="Low complexity" evidence="11">
    <location>
        <begin position="91"/>
        <end position="100"/>
    </location>
</feature>
<evidence type="ECO:0000256" key="5">
    <source>
        <dbReference type="ARBA" id="ARBA00022553"/>
    </source>
</evidence>